<dbReference type="InterPro" id="IPR009858">
    <property type="entry name" value="DUF1415"/>
</dbReference>
<dbReference type="Pfam" id="PF07209">
    <property type="entry name" value="DUF1415"/>
    <property type="match status" value="1"/>
</dbReference>
<dbReference type="EMBL" id="AAOA02000004">
    <property type="protein sequence ID" value="EAQ97343.2"/>
    <property type="molecule type" value="Genomic_DNA"/>
</dbReference>
<evidence type="ECO:0000313" key="1">
    <source>
        <dbReference type="EMBL" id="EAQ97343.2"/>
    </source>
</evidence>
<gene>
    <name evidence="1" type="ORF">KT71_08184</name>
</gene>
<reference evidence="1 2" key="1">
    <citation type="journal article" date="2007" name="Proc. Natl. Acad. Sci. U.S.A.">
        <title>Characterization of a marine gammaproteobacterium capable of aerobic anoxygenic photosynthesis.</title>
        <authorList>
            <person name="Fuchs B.M."/>
            <person name="Spring S."/>
            <person name="Teeling H."/>
            <person name="Quast C."/>
            <person name="Wulf J."/>
            <person name="Schattenhofer M."/>
            <person name="Yan S."/>
            <person name="Ferriera S."/>
            <person name="Johnson J."/>
            <person name="Glockner F.O."/>
            <person name="Amann R."/>
        </authorList>
    </citation>
    <scope>NUCLEOTIDE SEQUENCE [LARGE SCALE GENOMIC DNA]</scope>
    <source>
        <strain evidence="1">KT71</strain>
    </source>
</reference>
<dbReference type="AlphaFoldDB" id="A4AA26"/>
<keyword evidence="2" id="KW-1185">Reference proteome</keyword>
<dbReference type="eggNOG" id="COG3310">
    <property type="taxonomic scope" value="Bacteria"/>
</dbReference>
<sequence>MQYNLCPFARRELNRGSVTFTLCDATDEDALLQALVRELQRLEDCPEIETLFIVHPQVLGDFYLFNDFLGRCDALLKTMKLEGIYQIASFHPDYQFAGTAATDAENYSNRSPYPMLHLLREDSVARAVAGHPDIDRVPEDNIRTLNDVGADRLRDLWERCRHE</sequence>
<evidence type="ECO:0008006" key="3">
    <source>
        <dbReference type="Google" id="ProtNLM"/>
    </source>
</evidence>
<dbReference type="STRING" id="314285.KT71_08184"/>
<organism evidence="1 2">
    <name type="scientific">Congregibacter litoralis KT71</name>
    <dbReference type="NCBI Taxonomy" id="314285"/>
    <lineage>
        <taxon>Bacteria</taxon>
        <taxon>Pseudomonadati</taxon>
        <taxon>Pseudomonadota</taxon>
        <taxon>Gammaproteobacteria</taxon>
        <taxon>Cellvibrionales</taxon>
        <taxon>Halieaceae</taxon>
        <taxon>Congregibacter</taxon>
    </lineage>
</organism>
<comment type="caution">
    <text evidence="1">The sequence shown here is derived from an EMBL/GenBank/DDBJ whole genome shotgun (WGS) entry which is preliminary data.</text>
</comment>
<dbReference type="HOGENOM" id="CLU_093792_0_0_6"/>
<proteinExistence type="predicted"/>
<evidence type="ECO:0000313" key="2">
    <source>
        <dbReference type="Proteomes" id="UP000019205"/>
    </source>
</evidence>
<name>A4AA26_9GAMM</name>
<reference evidence="1 2" key="2">
    <citation type="journal article" date="2009" name="PLoS ONE">
        <title>The photosynthetic apparatus and its regulation in the aerobic gammaproteobacterium Congregibacter litoralis gen. nov., sp. nov.</title>
        <authorList>
            <person name="Spring S."/>
            <person name="Lunsdorf H."/>
            <person name="Fuchs B.M."/>
            <person name="Tindall B.J."/>
        </authorList>
    </citation>
    <scope>NUCLEOTIDE SEQUENCE [LARGE SCALE GENOMIC DNA]</scope>
    <source>
        <strain evidence="1">KT71</strain>
    </source>
</reference>
<protein>
    <recommendedName>
        <fullName evidence="3">DUF1415 domain-containing protein</fullName>
    </recommendedName>
</protein>
<dbReference type="Proteomes" id="UP000019205">
    <property type="component" value="Chromosome"/>
</dbReference>
<accession>A4AA26</accession>